<feature type="transmembrane region" description="Helical" evidence="6">
    <location>
        <begin position="53"/>
        <end position="72"/>
    </location>
</feature>
<keyword evidence="11" id="KW-1185">Reference proteome</keyword>
<evidence type="ECO:0000256" key="2">
    <source>
        <dbReference type="ARBA" id="ARBA00022448"/>
    </source>
</evidence>
<evidence type="ECO:0000256" key="5">
    <source>
        <dbReference type="ARBA" id="ARBA00023136"/>
    </source>
</evidence>
<feature type="transmembrane region" description="Helical" evidence="6">
    <location>
        <begin position="278"/>
        <end position="299"/>
    </location>
</feature>
<sequence length="446" mass="48016">MPHQEPPYPAPRYAWAVVALLLLIYTVSFIDRQVLALLVGPIKADLDVSDLEFGLLTGLSFALFYTFFGIPFARLVDSRSRRGLIAFGIAVWSIATAACGLARSFSMLFLARMGVGIGEATLTPAANSLISDLFAPHKRGRAISIYTLGIPFGSALAFLFGGAVIELVSSAGTRTLPLFGEIRGWQMTFILVGLPGLLLSAAMLIFVKEPFRRGRAMTAAGSSTVPVKETVRYFLQRWRVFVLGFIGIAFLSALGYGTIYFIGAFYGRVHGFTPGQVGLVFGLVMLIAGTGGILTAGVITDRWMAKGRNDTHFRLLILAILCGAPFAFSFPMVGSPILATGLLALSIFFNNWVWGTAYAGVAAASPNELRGQATAIYLFVVNLIGMGLGPTMFGFFTTTVFADDSKIDLAYLWMALLCLPIALVCLLIARPAFAKQLAEVRAFEGH</sequence>
<dbReference type="InterPro" id="IPR036259">
    <property type="entry name" value="MFS_trans_sf"/>
</dbReference>
<feature type="domain" description="Major facilitator superfamily (MFS) profile" evidence="7">
    <location>
        <begin position="17"/>
        <end position="433"/>
    </location>
</feature>
<feature type="transmembrane region" description="Helical" evidence="6">
    <location>
        <begin position="240"/>
        <end position="266"/>
    </location>
</feature>
<feature type="transmembrane region" description="Helical" evidence="6">
    <location>
        <begin position="342"/>
        <end position="364"/>
    </location>
</feature>
<evidence type="ECO:0000256" key="1">
    <source>
        <dbReference type="ARBA" id="ARBA00004141"/>
    </source>
</evidence>
<dbReference type="Proteomes" id="UP000322084">
    <property type="component" value="Unassembled WGS sequence"/>
</dbReference>
<keyword evidence="3 6" id="KW-0812">Transmembrane</keyword>
<feature type="transmembrane region" description="Helical" evidence="6">
    <location>
        <begin position="142"/>
        <end position="165"/>
    </location>
</feature>
<evidence type="ECO:0000313" key="9">
    <source>
        <dbReference type="EMBL" id="GEQ99561.1"/>
    </source>
</evidence>
<reference evidence="10 11" key="1">
    <citation type="submission" date="2019-09" db="EMBL/GenBank/DDBJ databases">
        <title>NBRP : Genome information of microbial organism related human and environment.</title>
        <authorList>
            <person name="Hattori M."/>
            <person name="Oshima K."/>
            <person name="Inaba H."/>
            <person name="Suda W."/>
            <person name="Sakamoto M."/>
            <person name="Iino T."/>
            <person name="Kitahara M."/>
            <person name="Oshida Y."/>
            <person name="Iida T."/>
            <person name="Kudo T."/>
            <person name="Itoh T."/>
            <person name="Ohkuma M."/>
        </authorList>
    </citation>
    <scope>NUCLEOTIDE SEQUENCE [LARGE SCALE GENOMIC DNA]</scope>
    <source>
        <strain evidence="8 10">Hi-2</strain>
        <strain evidence="9 11">Mie-1</strain>
    </source>
</reference>
<proteinExistence type="predicted"/>
<gene>
    <name evidence="8" type="ORF">JCM17844_08670</name>
    <name evidence="9" type="ORF">JCM17845_01850</name>
</gene>
<keyword evidence="2" id="KW-0813">Transport</keyword>
<dbReference type="InterPro" id="IPR044770">
    <property type="entry name" value="MFS_spinster-like"/>
</dbReference>
<dbReference type="PANTHER" id="PTHR23505">
    <property type="entry name" value="SPINSTER"/>
    <property type="match status" value="1"/>
</dbReference>
<feature type="transmembrane region" description="Helical" evidence="6">
    <location>
        <begin position="84"/>
        <end position="103"/>
    </location>
</feature>
<dbReference type="GO" id="GO:0016020">
    <property type="term" value="C:membrane"/>
    <property type="evidence" value="ECO:0007669"/>
    <property type="project" value="UniProtKB-SubCell"/>
</dbReference>
<evidence type="ECO:0000313" key="10">
    <source>
        <dbReference type="Proteomes" id="UP000322084"/>
    </source>
</evidence>
<dbReference type="InterPro" id="IPR020846">
    <property type="entry name" value="MFS_dom"/>
</dbReference>
<comment type="subcellular location">
    <subcellularLocation>
        <location evidence="1">Membrane</location>
        <topology evidence="1">Multi-pass membrane protein</topology>
    </subcellularLocation>
</comment>
<feature type="transmembrane region" description="Helical" evidence="6">
    <location>
        <begin position="185"/>
        <end position="207"/>
    </location>
</feature>
<evidence type="ECO:0000256" key="3">
    <source>
        <dbReference type="ARBA" id="ARBA00022692"/>
    </source>
</evidence>
<feature type="transmembrane region" description="Helical" evidence="6">
    <location>
        <begin position="109"/>
        <end position="130"/>
    </location>
</feature>
<feature type="transmembrane region" description="Helical" evidence="6">
    <location>
        <begin position="409"/>
        <end position="429"/>
    </location>
</feature>
<dbReference type="PROSITE" id="PS50850">
    <property type="entry name" value="MFS"/>
    <property type="match status" value="1"/>
</dbReference>
<evidence type="ECO:0000259" key="7">
    <source>
        <dbReference type="PROSITE" id="PS50850"/>
    </source>
</evidence>
<dbReference type="SUPFAM" id="SSF103473">
    <property type="entry name" value="MFS general substrate transporter"/>
    <property type="match status" value="1"/>
</dbReference>
<dbReference type="EMBL" id="BKCM01000001">
    <property type="protein sequence ID" value="GEQ99561.1"/>
    <property type="molecule type" value="Genomic_DNA"/>
</dbReference>
<protein>
    <submittedName>
        <fullName evidence="8">MFS transporter</fullName>
    </submittedName>
</protein>
<feature type="transmembrane region" description="Helical" evidence="6">
    <location>
        <begin position="12"/>
        <end position="30"/>
    </location>
</feature>
<dbReference type="Pfam" id="PF07690">
    <property type="entry name" value="MFS_1"/>
    <property type="match status" value="1"/>
</dbReference>
<keyword evidence="5 6" id="KW-0472">Membrane</keyword>
<feature type="transmembrane region" description="Helical" evidence="6">
    <location>
        <begin position="311"/>
        <end position="330"/>
    </location>
</feature>
<evidence type="ECO:0000313" key="8">
    <source>
        <dbReference type="EMBL" id="GEQ97230.1"/>
    </source>
</evidence>
<feature type="transmembrane region" description="Helical" evidence="6">
    <location>
        <begin position="376"/>
        <end position="397"/>
    </location>
</feature>
<dbReference type="PANTHER" id="PTHR23505:SF79">
    <property type="entry name" value="PROTEIN SPINSTER"/>
    <property type="match status" value="1"/>
</dbReference>
<name>A0A5A7MMN2_9PROT</name>
<dbReference type="AlphaFoldDB" id="A0A5A7MMN2"/>
<evidence type="ECO:0000256" key="4">
    <source>
        <dbReference type="ARBA" id="ARBA00022989"/>
    </source>
</evidence>
<dbReference type="CDD" id="cd17328">
    <property type="entry name" value="MFS_spinster_like"/>
    <property type="match status" value="1"/>
</dbReference>
<dbReference type="InterPro" id="IPR011701">
    <property type="entry name" value="MFS"/>
</dbReference>
<evidence type="ECO:0000313" key="11">
    <source>
        <dbReference type="Proteomes" id="UP000325187"/>
    </source>
</evidence>
<accession>A0A5A7MMN2</accession>
<dbReference type="Proteomes" id="UP000325187">
    <property type="component" value="Unassembled WGS sequence"/>
</dbReference>
<keyword evidence="4 6" id="KW-1133">Transmembrane helix</keyword>
<evidence type="ECO:0000256" key="6">
    <source>
        <dbReference type="SAM" id="Phobius"/>
    </source>
</evidence>
<comment type="caution">
    <text evidence="8">The sequence shown here is derived from an EMBL/GenBank/DDBJ whole genome shotgun (WGS) entry which is preliminary data.</text>
</comment>
<dbReference type="GO" id="GO:0022857">
    <property type="term" value="F:transmembrane transporter activity"/>
    <property type="evidence" value="ECO:0007669"/>
    <property type="project" value="InterPro"/>
</dbReference>
<dbReference type="Gene3D" id="1.20.1250.20">
    <property type="entry name" value="MFS general substrate transporter like domains"/>
    <property type="match status" value="2"/>
</dbReference>
<organism evidence="8 10">
    <name type="scientific">Iodidimonas gelatinilytica</name>
    <dbReference type="NCBI Taxonomy" id="1236966"/>
    <lineage>
        <taxon>Bacteria</taxon>
        <taxon>Pseudomonadati</taxon>
        <taxon>Pseudomonadota</taxon>
        <taxon>Alphaproteobacteria</taxon>
        <taxon>Iodidimonadales</taxon>
        <taxon>Iodidimonadaceae</taxon>
        <taxon>Iodidimonas</taxon>
    </lineage>
</organism>
<accession>A0A5A7MUG4</accession>
<dbReference type="EMBL" id="BKCL01000002">
    <property type="protein sequence ID" value="GEQ97230.1"/>
    <property type="molecule type" value="Genomic_DNA"/>
</dbReference>